<dbReference type="InterPro" id="IPR006452">
    <property type="entry name" value="Formate_DH_accessory"/>
</dbReference>
<dbReference type="GO" id="GO:0008199">
    <property type="term" value="F:ferric iron binding"/>
    <property type="evidence" value="ECO:0007669"/>
    <property type="project" value="TreeGrafter"/>
</dbReference>
<dbReference type="PANTHER" id="PTHR37689">
    <property type="entry name" value="PROTEIN FDHE"/>
    <property type="match status" value="1"/>
</dbReference>
<dbReference type="AlphaFoldDB" id="A0A831UH85"/>
<dbReference type="EMBL" id="DSOV01000037">
    <property type="protein sequence ID" value="HEN42304.1"/>
    <property type="molecule type" value="Genomic_DNA"/>
</dbReference>
<accession>A0A831UH85</accession>
<dbReference type="PANTHER" id="PTHR37689:SF1">
    <property type="entry name" value="PROTEIN FDHE"/>
    <property type="match status" value="1"/>
</dbReference>
<protein>
    <submittedName>
        <fullName evidence="1">Formate dehydrogenase accessory protein FdhE</fullName>
    </submittedName>
</protein>
<reference evidence="1" key="1">
    <citation type="journal article" date="2020" name="mSystems">
        <title>Genome- and Community-Level Interaction Insights into Carbon Utilization and Element Cycling Functions of Hydrothermarchaeota in Hydrothermal Sediment.</title>
        <authorList>
            <person name="Zhou Z."/>
            <person name="Liu Y."/>
            <person name="Xu W."/>
            <person name="Pan J."/>
            <person name="Luo Z.H."/>
            <person name="Li M."/>
        </authorList>
    </citation>
    <scope>NUCLEOTIDE SEQUENCE [LARGE SCALE GENOMIC DNA]</scope>
    <source>
        <strain evidence="1">SpSt-349</strain>
    </source>
</reference>
<dbReference type="GO" id="GO:0051604">
    <property type="term" value="P:protein maturation"/>
    <property type="evidence" value="ECO:0007669"/>
    <property type="project" value="TreeGrafter"/>
</dbReference>
<comment type="caution">
    <text evidence="1">The sequence shown here is derived from an EMBL/GenBank/DDBJ whole genome shotgun (WGS) entry which is preliminary data.</text>
</comment>
<name>A0A831UH85_GEOME</name>
<dbReference type="SUPFAM" id="SSF144020">
    <property type="entry name" value="FdhE-like"/>
    <property type="match status" value="1"/>
</dbReference>
<dbReference type="InterPro" id="IPR024064">
    <property type="entry name" value="FdhE-like_sf"/>
</dbReference>
<gene>
    <name evidence="1" type="primary">fdhE</name>
    <name evidence="1" type="ORF">ENQ87_08010</name>
</gene>
<sequence>MPRAAEKKAFVDNICRENPEYAEVLAIFSELYSAIDGKEEETGLTVALPDGGGDGRLRQGLPLLSCDDIAVDRDRTLAFIGTVIDVMQRVGNDGGESLERLRSALAEETADLRALLRGVMARERRAILETALAVRIDPGLLEFAVHTPLRVALERAAEGVDPARFAGWNRHCCPVCGSPAAMAELVGEERERRLSCSTCFTRWSFSLPDCPFCGNDDPEKLTWFTTGDGPHRVDLCLACSQYLKTRLSPAGSAGVPPELDDLATVLLDLLAAQEGYRRGR</sequence>
<dbReference type="Gene3D" id="3.90.1670.10">
    <property type="entry name" value="FdhE-like domain"/>
    <property type="match status" value="1"/>
</dbReference>
<proteinExistence type="predicted"/>
<dbReference type="CDD" id="cd16341">
    <property type="entry name" value="FdhE"/>
    <property type="match status" value="1"/>
</dbReference>
<organism evidence="1">
    <name type="scientific">Geobacter metallireducens</name>
    <dbReference type="NCBI Taxonomy" id="28232"/>
    <lineage>
        <taxon>Bacteria</taxon>
        <taxon>Pseudomonadati</taxon>
        <taxon>Thermodesulfobacteriota</taxon>
        <taxon>Desulfuromonadia</taxon>
        <taxon>Geobacterales</taxon>
        <taxon>Geobacteraceae</taxon>
        <taxon>Geobacter</taxon>
    </lineage>
</organism>
<evidence type="ECO:0000313" key="1">
    <source>
        <dbReference type="EMBL" id="HEN42304.1"/>
    </source>
</evidence>
<dbReference type="GO" id="GO:0005829">
    <property type="term" value="C:cytosol"/>
    <property type="evidence" value="ECO:0007669"/>
    <property type="project" value="TreeGrafter"/>
</dbReference>